<protein>
    <submittedName>
        <fullName evidence="2">Uncharacterized protein</fullName>
    </submittedName>
</protein>
<dbReference type="Proteomes" id="UP000272464">
    <property type="component" value="Unassembled WGS sequence"/>
</dbReference>
<organism evidence="2 3">
    <name type="scientific">Paenibacillus zeisoli</name>
    <dbReference type="NCBI Taxonomy" id="2496267"/>
    <lineage>
        <taxon>Bacteria</taxon>
        <taxon>Bacillati</taxon>
        <taxon>Bacillota</taxon>
        <taxon>Bacilli</taxon>
        <taxon>Bacillales</taxon>
        <taxon>Paenibacillaceae</taxon>
        <taxon>Paenibacillus</taxon>
    </lineage>
</organism>
<comment type="caution">
    <text evidence="2">The sequence shown here is derived from an EMBL/GenBank/DDBJ whole genome shotgun (WGS) entry which is preliminary data.</text>
</comment>
<reference evidence="2 3" key="1">
    <citation type="submission" date="2018-12" db="EMBL/GenBank/DDBJ databases">
        <authorList>
            <person name="Sun L."/>
            <person name="Chen Z."/>
        </authorList>
    </citation>
    <scope>NUCLEOTIDE SEQUENCE [LARGE SCALE GENOMIC DNA]</scope>
    <source>
        <strain evidence="2 3">3-5-3</strain>
    </source>
</reference>
<name>A0A3S1B6A4_9BACL</name>
<keyword evidence="1" id="KW-0732">Signal</keyword>
<proteinExistence type="predicted"/>
<keyword evidence="3" id="KW-1185">Reference proteome</keyword>
<accession>A0A3S1B6A4</accession>
<evidence type="ECO:0000313" key="2">
    <source>
        <dbReference type="EMBL" id="RUT29539.1"/>
    </source>
</evidence>
<evidence type="ECO:0000313" key="3">
    <source>
        <dbReference type="Proteomes" id="UP000272464"/>
    </source>
</evidence>
<feature type="chain" id="PRO_5018643568" evidence="1">
    <location>
        <begin position="25"/>
        <end position="153"/>
    </location>
</feature>
<gene>
    <name evidence="2" type="ORF">EJP77_14265</name>
</gene>
<dbReference type="EMBL" id="RZNX01000006">
    <property type="protein sequence ID" value="RUT29539.1"/>
    <property type="molecule type" value="Genomic_DNA"/>
</dbReference>
<dbReference type="OrthoDB" id="2083243at2"/>
<evidence type="ECO:0000256" key="1">
    <source>
        <dbReference type="SAM" id="SignalP"/>
    </source>
</evidence>
<feature type="signal peptide" evidence="1">
    <location>
        <begin position="1"/>
        <end position="24"/>
    </location>
</feature>
<sequence length="153" mass="17005">MKIFICLLLVFGAISLSTPQTVVATEGAEVFDIRKGEVVQLIPNSNILQNQAKHWLSSIIGIVGSFKIEPTEGIAIKIPLTPPFSITNNWINGTVTEVIMFVGKSKNYYPTLLVFTKNNRFVAVHIRYHNLKSFLKENKLYSSELNLAAAPLS</sequence>
<dbReference type="RefSeq" id="WP_127199923.1">
    <property type="nucleotide sequence ID" value="NZ_RZNX01000006.1"/>
</dbReference>
<dbReference type="AlphaFoldDB" id="A0A3S1B6A4"/>